<proteinExistence type="predicted"/>
<name>A0A6G7GRK2_KUEST</name>
<evidence type="ECO:0000313" key="2">
    <source>
        <dbReference type="Proteomes" id="UP000501926"/>
    </source>
</evidence>
<protein>
    <submittedName>
        <fullName evidence="1">Uncharacterized protein</fullName>
    </submittedName>
</protein>
<gene>
    <name evidence="1" type="ORF">KsCSTR_28070</name>
</gene>
<dbReference type="EMBL" id="CP049055">
    <property type="protein sequence ID" value="QII12186.1"/>
    <property type="molecule type" value="Genomic_DNA"/>
</dbReference>
<reference evidence="1 2" key="1">
    <citation type="submission" date="2020-02" db="EMBL/GenBank/DDBJ databases">
        <title>Newly sequenced genome of strain CSTR1 showed variability in Candidatus Kuenenia stuttgartiensis genomes.</title>
        <authorList>
            <person name="Ding C."/>
            <person name="Adrian L."/>
        </authorList>
    </citation>
    <scope>NUCLEOTIDE SEQUENCE [LARGE SCALE GENOMIC DNA]</scope>
    <source>
        <strain evidence="1 2">CSTR1</strain>
    </source>
</reference>
<dbReference type="AlphaFoldDB" id="A0A6G7GRK2"/>
<accession>A0A6G7GRK2</accession>
<sequence>MAFLTSRNTRSILIASEKTLAMTSGEAPYNDKLIPFGWPYTFEPVQKQKCQTFPTRK</sequence>
<dbReference type="Proteomes" id="UP000501926">
    <property type="component" value="Chromosome"/>
</dbReference>
<evidence type="ECO:0000313" key="1">
    <source>
        <dbReference type="EMBL" id="QII12186.1"/>
    </source>
</evidence>
<organism evidence="1 2">
    <name type="scientific">Kuenenia stuttgartiensis</name>
    <dbReference type="NCBI Taxonomy" id="174633"/>
    <lineage>
        <taxon>Bacteria</taxon>
        <taxon>Pseudomonadati</taxon>
        <taxon>Planctomycetota</taxon>
        <taxon>Candidatus Brocadiia</taxon>
        <taxon>Candidatus Brocadiales</taxon>
        <taxon>Candidatus Brocadiaceae</taxon>
        <taxon>Candidatus Kuenenia</taxon>
    </lineage>
</organism>